<name>A0A9D5HY80_9CRYT</name>
<evidence type="ECO:0000313" key="7">
    <source>
        <dbReference type="EMBL" id="KAJ1610933.1"/>
    </source>
</evidence>
<comment type="caution">
    <text evidence="7">The sequence shown here is derived from an EMBL/GenBank/DDBJ whole genome shotgun (WGS) entry which is preliminary data.</text>
</comment>
<dbReference type="PANTHER" id="PTHR22840">
    <property type="entry name" value="WD REPEAT-CONTAINING PROTEIN 36"/>
    <property type="match status" value="1"/>
</dbReference>
<evidence type="ECO:0000256" key="3">
    <source>
        <dbReference type="PROSITE-ProRule" id="PRU00221"/>
    </source>
</evidence>
<feature type="domain" description="WDR36/Utp21 N-terminal" evidence="6">
    <location>
        <begin position="35"/>
        <end position="317"/>
    </location>
</feature>
<dbReference type="Gene3D" id="2.130.10.10">
    <property type="entry name" value="YVTN repeat-like/Quinoprotein amine dehydrogenase"/>
    <property type="match status" value="2"/>
</dbReference>
<proteinExistence type="predicted"/>
<dbReference type="EMBL" id="JAPCXC010000021">
    <property type="protein sequence ID" value="KAJ1610933.1"/>
    <property type="molecule type" value="Genomic_DNA"/>
</dbReference>
<reference evidence="7" key="1">
    <citation type="submission" date="2022-10" db="EMBL/GenBank/DDBJ databases">
        <title>Adaptive evolution leads to modifications in subtelomeric GC content in a zoonotic Cryptosporidium species.</title>
        <authorList>
            <person name="Li J."/>
            <person name="Feng Y."/>
            <person name="Xiao L."/>
        </authorList>
    </citation>
    <scope>NUCLEOTIDE SEQUENCE</scope>
    <source>
        <strain evidence="7">33844</strain>
    </source>
</reference>
<dbReference type="AlphaFoldDB" id="A0A9D5HY80"/>
<sequence>MEASSSNLLVPLHTVGFVTDEVPFVLEKLGDEYFITVAAGNYYQVYDLDQLRIRYISQRMDGRIECLASRHETVYVSMGSRVEGHNRHERTFELEHKSVVKGILVLGELLISWDKDTVLVSEVDSSSIKCEINVDLDVSEEIIAVLHPPTYLNKVLVVTSGRCELWNVNSRKMIHRFGSIQEVLGSAKSMEAVLDGSRRRRRIIAAEVSSHPDVVGLGTSGGEVYTLDLANDIVLLSLEHMPEQRGASSLSFSSERPWLISGCENGDVVLWDLENARVLSILDSAHESEVVKVQFVPGVSMFVTSGRDNSILEFVIDNQNSPPRELRSRRGHLSSIVRAKFYNALPEKSRDLLCISNFKNRGYLGKTSTIQQHQNRIFSQNALKKKSNEKFKFSFNRLPPVTDVSFAESRHFDWPNIVTIHQGMHEAFVWSGHNSALTPGLISLESLQRPGNNRQPNDGHHSGFVSRGLTAKRKSLPLAKAISVSGCGNYVVIGYSDGSIHRFNLQSCIHSGELRLPENSEINLPTMEILSVHISQSTMALCVIRDLDNYYLSSWSIKPVRYLDTKTIMSRASLLKDEQSPETFISRVFGYLIAFGFPNGRAILYDFQSHIISREFQCGHDNILDIAMSSDSRWIAVSTKSCELFIFDIISSNLLDWVKFRSPAICCIFDHSDAFLITSHAKSKGTLSVWANKHALSVSIGVEGLSSPPLEPYCIEDPPNKVLSAEGPGEISESSGSTEMSETGDSGPQEPDMPANGDCDPSQPERRLMSFSGIPFSTLQAILFIDEIKERNRPIEPPKKPENAPFFLPNTTEFSSAVHRSSSGGGQDEAVSRDLSSSKEPSSPLRTDLQTLLEEISLDDPDAFSRITCLLRSKSPSGVNLLLRQLGPLGGGTFKELSQMIRYFKVATLNRTESELIQTYLNIFLTIHSAIILENESEFAEVRDVILELNGLLRSDWDSFQGRLQNISCFLKFVTNIQMD</sequence>
<dbReference type="PROSITE" id="PS50082">
    <property type="entry name" value="WD_REPEATS_2"/>
    <property type="match status" value="1"/>
</dbReference>
<evidence type="ECO:0000256" key="4">
    <source>
        <dbReference type="SAM" id="MobiDB-lite"/>
    </source>
</evidence>
<keyword evidence="1 3" id="KW-0853">WD repeat</keyword>
<dbReference type="InterPro" id="IPR007319">
    <property type="entry name" value="WDR36/Utp21_C"/>
</dbReference>
<dbReference type="Pfam" id="PF25168">
    <property type="entry name" value="Beta-prop_WDR36-Utp21_2nd"/>
    <property type="match status" value="1"/>
</dbReference>
<dbReference type="OrthoDB" id="10250769at2759"/>
<gene>
    <name evidence="7" type="ORF">OJ253_1047</name>
</gene>
<dbReference type="InterPro" id="IPR036322">
    <property type="entry name" value="WD40_repeat_dom_sf"/>
</dbReference>
<feature type="compositionally biased region" description="Low complexity" evidence="4">
    <location>
        <begin position="724"/>
        <end position="747"/>
    </location>
</feature>
<dbReference type="SUPFAM" id="SSF50978">
    <property type="entry name" value="WD40 repeat-like"/>
    <property type="match status" value="1"/>
</dbReference>
<dbReference type="PROSITE" id="PS00678">
    <property type="entry name" value="WD_REPEATS_1"/>
    <property type="match status" value="1"/>
</dbReference>
<dbReference type="Pfam" id="PF04192">
    <property type="entry name" value="Utp21"/>
    <property type="match status" value="1"/>
</dbReference>
<protein>
    <submittedName>
        <fullName evidence="7">Beta transducin-like protein</fullName>
    </submittedName>
</protein>
<evidence type="ECO:0000259" key="6">
    <source>
        <dbReference type="Pfam" id="PF25171"/>
    </source>
</evidence>
<dbReference type="PANTHER" id="PTHR22840:SF12">
    <property type="entry name" value="WD REPEAT-CONTAINING PROTEIN 36"/>
    <property type="match status" value="1"/>
</dbReference>
<dbReference type="GO" id="GO:0006364">
    <property type="term" value="P:rRNA processing"/>
    <property type="evidence" value="ECO:0007669"/>
    <property type="project" value="InterPro"/>
</dbReference>
<accession>A0A9D5HY80</accession>
<feature type="region of interest" description="Disordered" evidence="4">
    <location>
        <begin position="717"/>
        <end position="768"/>
    </location>
</feature>
<keyword evidence="2" id="KW-0677">Repeat</keyword>
<dbReference type="InterPro" id="IPR019775">
    <property type="entry name" value="WD40_repeat_CS"/>
</dbReference>
<evidence type="ECO:0000256" key="2">
    <source>
        <dbReference type="ARBA" id="ARBA00022737"/>
    </source>
</evidence>
<dbReference type="Proteomes" id="UP001067231">
    <property type="component" value="Unassembled WGS sequence"/>
</dbReference>
<dbReference type="InterPro" id="IPR059157">
    <property type="entry name" value="WDR36-Utp21_N"/>
</dbReference>
<evidence type="ECO:0000259" key="5">
    <source>
        <dbReference type="Pfam" id="PF04192"/>
    </source>
</evidence>
<feature type="domain" description="WDR36/Utp21 C-terminal" evidence="5">
    <location>
        <begin position="765"/>
        <end position="974"/>
    </location>
</feature>
<dbReference type="GO" id="GO:0034388">
    <property type="term" value="C:Pwp2p-containing subcomplex of 90S preribosome"/>
    <property type="evidence" value="ECO:0007669"/>
    <property type="project" value="TreeGrafter"/>
</dbReference>
<feature type="region of interest" description="Disordered" evidence="4">
    <location>
        <begin position="816"/>
        <end position="846"/>
    </location>
</feature>
<dbReference type="InterPro" id="IPR015943">
    <property type="entry name" value="WD40/YVTN_repeat-like_dom_sf"/>
</dbReference>
<dbReference type="GO" id="GO:0032040">
    <property type="term" value="C:small-subunit processome"/>
    <property type="evidence" value="ECO:0007669"/>
    <property type="project" value="InterPro"/>
</dbReference>
<feature type="compositionally biased region" description="Polar residues" evidence="4">
    <location>
        <begin position="834"/>
        <end position="846"/>
    </location>
</feature>
<organism evidence="7">
    <name type="scientific">Cryptosporidium canis</name>
    <dbReference type="NCBI Taxonomy" id="195482"/>
    <lineage>
        <taxon>Eukaryota</taxon>
        <taxon>Sar</taxon>
        <taxon>Alveolata</taxon>
        <taxon>Apicomplexa</taxon>
        <taxon>Conoidasida</taxon>
        <taxon>Coccidia</taxon>
        <taxon>Eucoccidiorida</taxon>
        <taxon>Eimeriorina</taxon>
        <taxon>Cryptosporidiidae</taxon>
        <taxon>Cryptosporidium</taxon>
    </lineage>
</organism>
<evidence type="ECO:0000256" key="1">
    <source>
        <dbReference type="ARBA" id="ARBA00022574"/>
    </source>
</evidence>
<dbReference type="Pfam" id="PF25171">
    <property type="entry name" value="Beta-prop_WDR36-Utp21_1st"/>
    <property type="match status" value="1"/>
</dbReference>
<dbReference type="SMART" id="SM00320">
    <property type="entry name" value="WD40"/>
    <property type="match status" value="4"/>
</dbReference>
<feature type="repeat" description="WD" evidence="3">
    <location>
        <begin position="249"/>
        <end position="281"/>
    </location>
</feature>
<dbReference type="InterPro" id="IPR001680">
    <property type="entry name" value="WD40_rpt"/>
</dbReference>